<organism evidence="2 3">
    <name type="scientific">Roseococcus suduntuyensis</name>
    <dbReference type="NCBI Taxonomy" id="455361"/>
    <lineage>
        <taxon>Bacteria</taxon>
        <taxon>Pseudomonadati</taxon>
        <taxon>Pseudomonadota</taxon>
        <taxon>Alphaproteobacteria</taxon>
        <taxon>Acetobacterales</taxon>
        <taxon>Roseomonadaceae</taxon>
        <taxon>Roseococcus</taxon>
    </lineage>
</organism>
<dbReference type="Pfam" id="PF13340">
    <property type="entry name" value="DUF4096"/>
    <property type="match status" value="1"/>
</dbReference>
<sequence>MSYAPRIPIRPLTDLEWHALLPYVLRRSPQGRQIGDLRARMNALFRLTATDAPWKDAAAPGIAAESLARYYRRLTHAGLWERLLQALHDAAPNHPLRGIEAMICRAARRAHRLRGLGLLVLARRLGFRRALNGPPWLLPHPDLSENLLEAGPPAPHLRKPWLRVLKALVGRQSIPRAVRLAWV</sequence>
<accession>A0A840AD66</accession>
<dbReference type="Proteomes" id="UP000553193">
    <property type="component" value="Unassembled WGS sequence"/>
</dbReference>
<feature type="domain" description="Insertion element IS402-like" evidence="1">
    <location>
        <begin position="12"/>
        <end position="83"/>
    </location>
</feature>
<name>A0A840AD66_9PROT</name>
<comment type="caution">
    <text evidence="2">The sequence shown here is derived from an EMBL/GenBank/DDBJ whole genome shotgun (WGS) entry which is preliminary data.</text>
</comment>
<proteinExistence type="predicted"/>
<keyword evidence="3" id="KW-1185">Reference proteome</keyword>
<evidence type="ECO:0000313" key="3">
    <source>
        <dbReference type="Proteomes" id="UP000553193"/>
    </source>
</evidence>
<dbReference type="AlphaFoldDB" id="A0A840AD66"/>
<reference evidence="2 3" key="1">
    <citation type="submission" date="2020-08" db="EMBL/GenBank/DDBJ databases">
        <title>Genomic Encyclopedia of Type Strains, Phase IV (KMG-IV): sequencing the most valuable type-strain genomes for metagenomic binning, comparative biology and taxonomic classification.</title>
        <authorList>
            <person name="Goeker M."/>
        </authorList>
    </citation>
    <scope>NUCLEOTIDE SEQUENCE [LARGE SCALE GENOMIC DNA]</scope>
    <source>
        <strain evidence="2 3">DSM 19979</strain>
    </source>
</reference>
<evidence type="ECO:0000313" key="2">
    <source>
        <dbReference type="EMBL" id="MBB3898423.1"/>
    </source>
</evidence>
<dbReference type="InterPro" id="IPR025161">
    <property type="entry name" value="IS402-like_dom"/>
</dbReference>
<dbReference type="EMBL" id="JACIDJ010000002">
    <property type="protein sequence ID" value="MBB3898423.1"/>
    <property type="molecule type" value="Genomic_DNA"/>
</dbReference>
<gene>
    <name evidence="2" type="ORF">GGQ83_001860</name>
</gene>
<evidence type="ECO:0000259" key="1">
    <source>
        <dbReference type="Pfam" id="PF13340"/>
    </source>
</evidence>
<protein>
    <submittedName>
        <fullName evidence="2">Transposase</fullName>
    </submittedName>
</protein>
<dbReference type="RefSeq" id="WP_184383484.1">
    <property type="nucleotide sequence ID" value="NZ_JACIDJ010000002.1"/>
</dbReference>